<proteinExistence type="predicted"/>
<keyword evidence="2" id="KW-0472">Membrane</keyword>
<accession>A0AAW0MML2</accession>
<keyword evidence="2" id="KW-0812">Transmembrane</keyword>
<dbReference type="EMBL" id="JBBPFD010000081">
    <property type="protein sequence ID" value="KAK7880549.1"/>
    <property type="molecule type" value="Genomic_DNA"/>
</dbReference>
<feature type="transmembrane region" description="Helical" evidence="2">
    <location>
        <begin position="104"/>
        <end position="127"/>
    </location>
</feature>
<evidence type="ECO:0000256" key="1">
    <source>
        <dbReference type="SAM" id="MobiDB-lite"/>
    </source>
</evidence>
<sequence length="236" mass="25841">MRRTAVQVSAPGKSELSSSCLCPTVGDLRLFLLLGVVTVGYRVDADAVAVGYRVDADAVAVGYLCSVVAGECWFYSSEDAGSTRLYVSVPLHVFGSGFGSFGRMLVLLVCTSLFLLMCLVLVSSLCLHCYRRPPASISQTHTSEDTYIPSTQFVIHRPTQFSMDQNYVQTPVTFLSPHFGEARPRPACPQRLPQKQVKHNTTVTFRPDTSKRPKSNNSYENPGPCGVLDEDDTGYV</sequence>
<gene>
    <name evidence="3" type="ORF">WMY93_032808</name>
</gene>
<dbReference type="Proteomes" id="UP001460270">
    <property type="component" value="Unassembled WGS sequence"/>
</dbReference>
<dbReference type="AlphaFoldDB" id="A0AAW0MML2"/>
<name>A0AAW0MML2_9GOBI</name>
<organism evidence="3 4">
    <name type="scientific">Mugilogobius chulae</name>
    <name type="common">yellowstripe goby</name>
    <dbReference type="NCBI Taxonomy" id="88201"/>
    <lineage>
        <taxon>Eukaryota</taxon>
        <taxon>Metazoa</taxon>
        <taxon>Chordata</taxon>
        <taxon>Craniata</taxon>
        <taxon>Vertebrata</taxon>
        <taxon>Euteleostomi</taxon>
        <taxon>Actinopterygii</taxon>
        <taxon>Neopterygii</taxon>
        <taxon>Teleostei</taxon>
        <taxon>Neoteleostei</taxon>
        <taxon>Acanthomorphata</taxon>
        <taxon>Gobiaria</taxon>
        <taxon>Gobiiformes</taxon>
        <taxon>Gobioidei</taxon>
        <taxon>Gobiidae</taxon>
        <taxon>Gobionellinae</taxon>
        <taxon>Mugilogobius</taxon>
    </lineage>
</organism>
<reference evidence="4" key="1">
    <citation type="submission" date="2024-04" db="EMBL/GenBank/DDBJ databases">
        <title>Salinicola lusitanus LLJ914,a marine bacterium isolated from the Okinawa Trough.</title>
        <authorList>
            <person name="Li J."/>
        </authorList>
    </citation>
    <scope>NUCLEOTIDE SEQUENCE [LARGE SCALE GENOMIC DNA]</scope>
</reference>
<protein>
    <submittedName>
        <fullName evidence="3">Uncharacterized protein</fullName>
    </submittedName>
</protein>
<evidence type="ECO:0000313" key="3">
    <source>
        <dbReference type="EMBL" id="KAK7880549.1"/>
    </source>
</evidence>
<feature type="region of interest" description="Disordered" evidence="1">
    <location>
        <begin position="181"/>
        <end position="236"/>
    </location>
</feature>
<keyword evidence="4" id="KW-1185">Reference proteome</keyword>
<comment type="caution">
    <text evidence="3">The sequence shown here is derived from an EMBL/GenBank/DDBJ whole genome shotgun (WGS) entry which is preliminary data.</text>
</comment>
<keyword evidence="2" id="KW-1133">Transmembrane helix</keyword>
<evidence type="ECO:0000256" key="2">
    <source>
        <dbReference type="SAM" id="Phobius"/>
    </source>
</evidence>
<evidence type="ECO:0000313" key="4">
    <source>
        <dbReference type="Proteomes" id="UP001460270"/>
    </source>
</evidence>